<gene>
    <name evidence="1" type="ORF">PoB_004606200</name>
</gene>
<dbReference type="EMBL" id="BLXT01005065">
    <property type="protein sequence ID" value="GFO19557.1"/>
    <property type="molecule type" value="Genomic_DNA"/>
</dbReference>
<protein>
    <submittedName>
        <fullName evidence="1">Uncharacterized protein</fullName>
    </submittedName>
</protein>
<evidence type="ECO:0000313" key="1">
    <source>
        <dbReference type="EMBL" id="GFO19557.1"/>
    </source>
</evidence>
<dbReference type="AlphaFoldDB" id="A0AAV4BJI8"/>
<reference evidence="1 2" key="1">
    <citation type="journal article" date="2021" name="Elife">
        <title>Chloroplast acquisition without the gene transfer in kleptoplastic sea slugs, Plakobranchus ocellatus.</title>
        <authorList>
            <person name="Maeda T."/>
            <person name="Takahashi S."/>
            <person name="Yoshida T."/>
            <person name="Shimamura S."/>
            <person name="Takaki Y."/>
            <person name="Nagai Y."/>
            <person name="Toyoda A."/>
            <person name="Suzuki Y."/>
            <person name="Arimoto A."/>
            <person name="Ishii H."/>
            <person name="Satoh N."/>
            <person name="Nishiyama T."/>
            <person name="Hasebe M."/>
            <person name="Maruyama T."/>
            <person name="Minagawa J."/>
            <person name="Obokata J."/>
            <person name="Shigenobu S."/>
        </authorList>
    </citation>
    <scope>NUCLEOTIDE SEQUENCE [LARGE SCALE GENOMIC DNA]</scope>
</reference>
<comment type="caution">
    <text evidence="1">The sequence shown here is derived from an EMBL/GenBank/DDBJ whole genome shotgun (WGS) entry which is preliminary data.</text>
</comment>
<dbReference type="Proteomes" id="UP000735302">
    <property type="component" value="Unassembled WGS sequence"/>
</dbReference>
<evidence type="ECO:0000313" key="2">
    <source>
        <dbReference type="Proteomes" id="UP000735302"/>
    </source>
</evidence>
<sequence length="123" mass="13859">MSWRSFKELAPGLLAHHGVQPRRHIARTSSAAPGLLWRYTHSRVCRTSTGINPSPIQRKLISRLGRLGQSCPPVSGKGNGQGDMLVSDSHYCRAITTSTSRIHSFPYTCRTSRQTRRLNYFQH</sequence>
<keyword evidence="2" id="KW-1185">Reference proteome</keyword>
<organism evidence="1 2">
    <name type="scientific">Plakobranchus ocellatus</name>
    <dbReference type="NCBI Taxonomy" id="259542"/>
    <lineage>
        <taxon>Eukaryota</taxon>
        <taxon>Metazoa</taxon>
        <taxon>Spiralia</taxon>
        <taxon>Lophotrochozoa</taxon>
        <taxon>Mollusca</taxon>
        <taxon>Gastropoda</taxon>
        <taxon>Heterobranchia</taxon>
        <taxon>Euthyneura</taxon>
        <taxon>Panpulmonata</taxon>
        <taxon>Sacoglossa</taxon>
        <taxon>Placobranchoidea</taxon>
        <taxon>Plakobranchidae</taxon>
        <taxon>Plakobranchus</taxon>
    </lineage>
</organism>
<proteinExistence type="predicted"/>
<name>A0AAV4BJI8_9GAST</name>
<accession>A0AAV4BJI8</accession>